<dbReference type="Pfam" id="PF00386">
    <property type="entry name" value="C1q"/>
    <property type="match status" value="1"/>
</dbReference>
<reference evidence="2 3" key="1">
    <citation type="submission" date="2018-06" db="EMBL/GenBank/DDBJ databases">
        <title>Extensive metabolic versatility and redundancy in microbially diverse, dynamic hydrothermal sediments.</title>
        <authorList>
            <person name="Dombrowski N."/>
            <person name="Teske A."/>
            <person name="Baker B.J."/>
        </authorList>
    </citation>
    <scope>NUCLEOTIDE SEQUENCE [LARGE SCALE GENOMIC DNA]</scope>
    <source>
        <strain evidence="2">B20_G2</strain>
    </source>
</reference>
<dbReference type="PROSITE" id="PS50871">
    <property type="entry name" value="C1Q"/>
    <property type="match status" value="1"/>
</dbReference>
<protein>
    <recommendedName>
        <fullName evidence="1">C1q domain-containing protein</fullName>
    </recommendedName>
</protein>
<sequence>MAYGYITPHRIRLEDETSGTGYLIIQKDDELLWCDASANILQVLSCVKFGTLADRPVAGKKGRLYFTTDTKELFYDNGSAWVRVVSGETGIFDRDLDTYIDVEPSSDADKIVGYTAGTQVLNISSAGILTFFKQSGCSVYLSVDQTISAATTAKIQFDTVNFDIQNEYDTTNYRFTASESGIYIVATQVFFDVGAASDLLRIYIKVNGITQAKSAITTADANFHVLLLSHILQLSAGDYVEIYAANLSSDDIIKAGNENTKMAIVKVA</sequence>
<comment type="caution">
    <text evidence="2">The sequence shown here is derived from an EMBL/GenBank/DDBJ whole genome shotgun (WGS) entry which is preliminary data.</text>
</comment>
<dbReference type="InterPro" id="IPR008983">
    <property type="entry name" value="Tumour_necrosis_fac-like_dom"/>
</dbReference>
<accession>A0A497F0M3</accession>
<dbReference type="SUPFAM" id="SSF49842">
    <property type="entry name" value="TNF-like"/>
    <property type="match status" value="1"/>
</dbReference>
<dbReference type="InterPro" id="IPR001073">
    <property type="entry name" value="C1q_dom"/>
</dbReference>
<name>A0A497F0M3_9CREN</name>
<feature type="domain" description="C1q" evidence="1">
    <location>
        <begin position="130"/>
        <end position="268"/>
    </location>
</feature>
<evidence type="ECO:0000313" key="3">
    <source>
        <dbReference type="Proteomes" id="UP000269499"/>
    </source>
</evidence>
<dbReference type="Proteomes" id="UP000269499">
    <property type="component" value="Unassembled WGS sequence"/>
</dbReference>
<dbReference type="AlphaFoldDB" id="A0A497F0M3"/>
<dbReference type="EMBL" id="QMRA01000117">
    <property type="protein sequence ID" value="RLE52458.1"/>
    <property type="molecule type" value="Genomic_DNA"/>
</dbReference>
<evidence type="ECO:0000313" key="2">
    <source>
        <dbReference type="EMBL" id="RLE52458.1"/>
    </source>
</evidence>
<evidence type="ECO:0000259" key="1">
    <source>
        <dbReference type="PROSITE" id="PS50871"/>
    </source>
</evidence>
<proteinExistence type="predicted"/>
<gene>
    <name evidence="2" type="ORF">DRJ26_04705</name>
</gene>
<organism evidence="2 3">
    <name type="scientific">Thermoproteota archaeon</name>
    <dbReference type="NCBI Taxonomy" id="2056631"/>
    <lineage>
        <taxon>Archaea</taxon>
        <taxon>Thermoproteota</taxon>
    </lineage>
</organism>
<dbReference type="Gene3D" id="2.60.120.40">
    <property type="match status" value="1"/>
</dbReference>